<evidence type="ECO:0000313" key="2">
    <source>
        <dbReference type="EMBL" id="AIM63015.1"/>
    </source>
</evidence>
<dbReference type="KEGG" id="wci:WS105_0824"/>
<dbReference type="PANTHER" id="PTHR47739:SF1">
    <property type="entry name" value="TRNA1(VAL) (ADENINE(37)-N6)-METHYLTRANSFERASE"/>
    <property type="match status" value="1"/>
</dbReference>
<dbReference type="InterPro" id="IPR002052">
    <property type="entry name" value="DNA_methylase_N6_adenine_CS"/>
</dbReference>
<sequence>MTTPLKPGERIDMLYNDEVHIIQSRDVFSFSLDAVLLANFALPRKRGKGLNVDLGAGNGAVSLFMAHKLIGDIVGVEIQPELADMARRSVEMNNLSDQITILNKDMRDIFDDIRPGSADMVVSNPPYFSVDSEQTAFKKDEHYAIARHEIKADLALVTKTANKLLKNKAHFFMVHRPDRLFEILDALRAAHLFPKKLQFVYPFEGAEANIVLIDAIKDGDPTGARIMPPIVTHNEDGTYRQEILDIYEGRSHNE</sequence>
<dbReference type="Proteomes" id="UP000029079">
    <property type="component" value="Chromosome"/>
</dbReference>
<gene>
    <name evidence="2" type="ORF">WS74_0763</name>
</gene>
<reference evidence="3" key="2">
    <citation type="submission" date="2014-08" db="EMBL/GenBank/DDBJ databases">
        <title>Complete genome of Weissella ceti strain WS74 isolated from diseased rainbow trout in Brazil.</title>
        <authorList>
            <person name="Figueiredo H.C.P."/>
            <person name="Leal C.A.G."/>
            <person name="Pereira F.L."/>
            <person name="Soares S.C."/>
            <person name="Dorella F.A."/>
            <person name="Carvalho A.F."/>
            <person name="Azevedo V.A.C."/>
        </authorList>
    </citation>
    <scope>NUCLEOTIDE SEQUENCE [LARGE SCALE GENOMIC DNA]</scope>
    <source>
        <strain evidence="3">WS74</strain>
    </source>
</reference>
<dbReference type="InterPro" id="IPR029063">
    <property type="entry name" value="SAM-dependent_MTases_sf"/>
</dbReference>
<name>A0A075TVW6_9LACO</name>
<dbReference type="GO" id="GO:0003676">
    <property type="term" value="F:nucleic acid binding"/>
    <property type="evidence" value="ECO:0007669"/>
    <property type="project" value="InterPro"/>
</dbReference>
<dbReference type="Pfam" id="PF05175">
    <property type="entry name" value="MTS"/>
    <property type="match status" value="1"/>
</dbReference>
<dbReference type="AlphaFoldDB" id="A0A075TVW6"/>
<organism evidence="2 3">
    <name type="scientific">Weissella ceti</name>
    <dbReference type="NCBI Taxonomy" id="759620"/>
    <lineage>
        <taxon>Bacteria</taxon>
        <taxon>Bacillati</taxon>
        <taxon>Bacillota</taxon>
        <taxon>Bacilli</taxon>
        <taxon>Lactobacillales</taxon>
        <taxon>Lactobacillaceae</taxon>
        <taxon>Weissella</taxon>
    </lineage>
</organism>
<dbReference type="GO" id="GO:0032259">
    <property type="term" value="P:methylation"/>
    <property type="evidence" value="ECO:0007669"/>
    <property type="project" value="InterPro"/>
</dbReference>
<dbReference type="Gene3D" id="3.40.50.150">
    <property type="entry name" value="Vaccinia Virus protein VP39"/>
    <property type="match status" value="1"/>
</dbReference>
<feature type="domain" description="Methyltransferase small" evidence="1">
    <location>
        <begin position="35"/>
        <end position="132"/>
    </location>
</feature>
<dbReference type="InterPro" id="IPR007848">
    <property type="entry name" value="Small_mtfrase_dom"/>
</dbReference>
<dbReference type="SUPFAM" id="SSF53335">
    <property type="entry name" value="S-adenosyl-L-methionine-dependent methyltransferases"/>
    <property type="match status" value="1"/>
</dbReference>
<dbReference type="GO" id="GO:0008170">
    <property type="term" value="F:N-methyltransferase activity"/>
    <property type="evidence" value="ECO:0007669"/>
    <property type="project" value="UniProtKB-ARBA"/>
</dbReference>
<evidence type="ECO:0000259" key="1">
    <source>
        <dbReference type="Pfam" id="PF05175"/>
    </source>
</evidence>
<dbReference type="PANTHER" id="PTHR47739">
    <property type="entry name" value="TRNA1(VAL) (ADENINE(37)-N6)-METHYLTRANSFERASE"/>
    <property type="match status" value="1"/>
</dbReference>
<keyword evidence="3" id="KW-1185">Reference proteome</keyword>
<reference evidence="2 3" key="1">
    <citation type="journal article" date="2014" name="Genome Announc.">
        <title>Complete Genome Sequences of Fish Pathogenic Weissella ceti Strains WS74 and WS105.</title>
        <authorList>
            <person name="Figueiredo H.C."/>
            <person name="Leal C.A."/>
            <person name="Dorella F.A."/>
            <person name="Carvalho A.F."/>
            <person name="Soares S.C."/>
            <person name="Pereira F.L."/>
            <person name="Azevedo V.A."/>
        </authorList>
    </citation>
    <scope>NUCLEOTIDE SEQUENCE [LARGE SCALE GENOMIC DNA]</scope>
    <source>
        <strain evidence="2 3">WS74</strain>
    </source>
</reference>
<dbReference type="CDD" id="cd02440">
    <property type="entry name" value="AdoMet_MTases"/>
    <property type="match status" value="1"/>
</dbReference>
<dbReference type="RefSeq" id="WP_009496419.1">
    <property type="nucleotide sequence ID" value="NZ_CP009223.1"/>
</dbReference>
<dbReference type="KEGG" id="wct:WS74_0763"/>
<dbReference type="STRING" id="759620.WS105_0824"/>
<evidence type="ECO:0000313" key="3">
    <source>
        <dbReference type="Proteomes" id="UP000029079"/>
    </source>
</evidence>
<proteinExistence type="predicted"/>
<dbReference type="OrthoDB" id="9777257at2"/>
<dbReference type="PROSITE" id="PS00092">
    <property type="entry name" value="N6_MTASE"/>
    <property type="match status" value="1"/>
</dbReference>
<dbReference type="EMBL" id="CP009223">
    <property type="protein sequence ID" value="AIM63015.1"/>
    <property type="molecule type" value="Genomic_DNA"/>
</dbReference>
<accession>A0A075TVW6</accession>
<dbReference type="InterPro" id="IPR050210">
    <property type="entry name" value="tRNA_Adenine-N(6)_MTase"/>
</dbReference>
<dbReference type="GO" id="GO:0008757">
    <property type="term" value="F:S-adenosylmethionine-dependent methyltransferase activity"/>
    <property type="evidence" value="ECO:0007669"/>
    <property type="project" value="UniProtKB-ARBA"/>
</dbReference>
<dbReference type="PATRIC" id="fig|759620.7.peg.785"/>
<protein>
    <recommendedName>
        <fullName evidence="1">Methyltransferase small domain-containing protein</fullName>
    </recommendedName>
</protein>
<dbReference type="KEGG" id="wce:WS08_0760"/>